<dbReference type="GO" id="GO:0008233">
    <property type="term" value="F:peptidase activity"/>
    <property type="evidence" value="ECO:0007669"/>
    <property type="project" value="UniProtKB-KW"/>
</dbReference>
<evidence type="ECO:0000256" key="6">
    <source>
        <dbReference type="ARBA" id="ARBA00022692"/>
    </source>
</evidence>
<dbReference type="PIRSF" id="PIRSF016933">
    <property type="entry name" value="PrsW"/>
    <property type="match status" value="1"/>
</dbReference>
<sequence length="220" mass="24638">MVTLPLILGLLPSFAWLIFYLEEDPHPEPKKLLFEVFLAGALSTFIVLQVQILFNDWANFNGIIKYSFISFIVLAGIEEFFKFGAARLVIGKHPKDFDEPVDAMIYMIVAALGFAAVENVAAAVKTGSLAFETTTLRFIGATLLHTLSSGLLGYYWAKAMSLNKKWLLLTGFALATALHAFFNSLIIRYEPSVIPTIFLTILAIFILYDFEKLKKRTSLE</sequence>
<feature type="transmembrane region" description="Helical" evidence="10">
    <location>
        <begin position="166"/>
        <end position="187"/>
    </location>
</feature>
<keyword evidence="5" id="KW-0645">Protease</keyword>
<evidence type="ECO:0000256" key="2">
    <source>
        <dbReference type="ARBA" id="ARBA00009165"/>
    </source>
</evidence>
<comment type="subcellular location">
    <subcellularLocation>
        <location evidence="1">Cell membrane</location>
        <topology evidence="1">Multi-pass membrane protein</topology>
    </subcellularLocation>
</comment>
<dbReference type="PANTHER" id="PTHR36844:SF1">
    <property type="entry name" value="PROTEASE PRSW"/>
    <property type="match status" value="1"/>
</dbReference>
<feature type="transmembrane region" description="Helical" evidence="10">
    <location>
        <begin position="136"/>
        <end position="157"/>
    </location>
</feature>
<feature type="transmembrane region" description="Helical" evidence="10">
    <location>
        <begin position="33"/>
        <end position="54"/>
    </location>
</feature>
<feature type="transmembrane region" description="Helical" evidence="10">
    <location>
        <begin position="66"/>
        <end position="91"/>
    </location>
</feature>
<evidence type="ECO:0000256" key="9">
    <source>
        <dbReference type="ARBA" id="ARBA00023136"/>
    </source>
</evidence>
<keyword evidence="4" id="KW-1003">Cell membrane</keyword>
<dbReference type="STRING" id="1798404.A3B92_01185"/>
<dbReference type="Proteomes" id="UP000177960">
    <property type="component" value="Unassembled WGS sequence"/>
</dbReference>
<dbReference type="AlphaFoldDB" id="A0A1G1ZHY7"/>
<evidence type="ECO:0000313" key="12">
    <source>
        <dbReference type="Proteomes" id="UP000177960"/>
    </source>
</evidence>
<keyword evidence="9 10" id="KW-0472">Membrane</keyword>
<evidence type="ECO:0000256" key="8">
    <source>
        <dbReference type="ARBA" id="ARBA00022989"/>
    </source>
</evidence>
<dbReference type="GO" id="GO:0006508">
    <property type="term" value="P:proteolysis"/>
    <property type="evidence" value="ECO:0007669"/>
    <property type="project" value="UniProtKB-KW"/>
</dbReference>
<dbReference type="EMBL" id="MHJG01000009">
    <property type="protein sequence ID" value="OGY64141.1"/>
    <property type="molecule type" value="Genomic_DNA"/>
</dbReference>
<organism evidence="11 12">
    <name type="scientific">Candidatus Harrisonbacteria bacterium RIFCSPHIGHO2_02_FULL_42_16</name>
    <dbReference type="NCBI Taxonomy" id="1798404"/>
    <lineage>
        <taxon>Bacteria</taxon>
        <taxon>Candidatus Harrisoniibacteriota</taxon>
    </lineage>
</organism>
<feature type="transmembrane region" description="Helical" evidence="10">
    <location>
        <begin position="6"/>
        <end position="21"/>
    </location>
</feature>
<protein>
    <recommendedName>
        <fullName evidence="3">Protease PrsW</fullName>
    </recommendedName>
</protein>
<name>A0A1G1ZHY7_9BACT</name>
<keyword evidence="7" id="KW-0378">Hydrolase</keyword>
<comment type="caution">
    <text evidence="11">The sequence shown here is derived from an EMBL/GenBank/DDBJ whole genome shotgun (WGS) entry which is preliminary data.</text>
</comment>
<dbReference type="PANTHER" id="PTHR36844">
    <property type="entry name" value="PROTEASE PRSW"/>
    <property type="match status" value="1"/>
</dbReference>
<feature type="transmembrane region" description="Helical" evidence="10">
    <location>
        <begin position="193"/>
        <end position="210"/>
    </location>
</feature>
<evidence type="ECO:0000256" key="10">
    <source>
        <dbReference type="SAM" id="Phobius"/>
    </source>
</evidence>
<gene>
    <name evidence="11" type="ORF">A3B92_01185</name>
</gene>
<keyword evidence="8 10" id="KW-1133">Transmembrane helix</keyword>
<evidence type="ECO:0000256" key="1">
    <source>
        <dbReference type="ARBA" id="ARBA00004651"/>
    </source>
</evidence>
<evidence type="ECO:0000256" key="5">
    <source>
        <dbReference type="ARBA" id="ARBA00022670"/>
    </source>
</evidence>
<accession>A0A1G1ZHY7</accession>
<dbReference type="Pfam" id="PF13367">
    <property type="entry name" value="PrsW-protease"/>
    <property type="match status" value="1"/>
</dbReference>
<evidence type="ECO:0000313" key="11">
    <source>
        <dbReference type="EMBL" id="OGY64141.1"/>
    </source>
</evidence>
<dbReference type="GO" id="GO:0005886">
    <property type="term" value="C:plasma membrane"/>
    <property type="evidence" value="ECO:0007669"/>
    <property type="project" value="UniProtKB-SubCell"/>
</dbReference>
<evidence type="ECO:0000256" key="3">
    <source>
        <dbReference type="ARBA" id="ARBA00018997"/>
    </source>
</evidence>
<dbReference type="InterPro" id="IPR026898">
    <property type="entry name" value="PrsW"/>
</dbReference>
<evidence type="ECO:0000256" key="7">
    <source>
        <dbReference type="ARBA" id="ARBA00022801"/>
    </source>
</evidence>
<evidence type="ECO:0000256" key="4">
    <source>
        <dbReference type="ARBA" id="ARBA00022475"/>
    </source>
</evidence>
<keyword evidence="6 10" id="KW-0812">Transmembrane</keyword>
<feature type="transmembrane region" description="Helical" evidence="10">
    <location>
        <begin position="103"/>
        <end position="124"/>
    </location>
</feature>
<dbReference type="InterPro" id="IPR023596">
    <property type="entry name" value="Peptidase_PrsW_arch/bac"/>
</dbReference>
<proteinExistence type="inferred from homology"/>
<comment type="similarity">
    <text evidence="2">Belongs to the protease PrsW family.</text>
</comment>
<reference evidence="11 12" key="1">
    <citation type="journal article" date="2016" name="Nat. Commun.">
        <title>Thousands of microbial genomes shed light on interconnected biogeochemical processes in an aquifer system.</title>
        <authorList>
            <person name="Anantharaman K."/>
            <person name="Brown C.T."/>
            <person name="Hug L.A."/>
            <person name="Sharon I."/>
            <person name="Castelle C.J."/>
            <person name="Probst A.J."/>
            <person name="Thomas B.C."/>
            <person name="Singh A."/>
            <person name="Wilkins M.J."/>
            <person name="Karaoz U."/>
            <person name="Brodie E.L."/>
            <person name="Williams K.H."/>
            <person name="Hubbard S.S."/>
            <person name="Banfield J.F."/>
        </authorList>
    </citation>
    <scope>NUCLEOTIDE SEQUENCE [LARGE SCALE GENOMIC DNA]</scope>
</reference>